<dbReference type="EC" id="2.7.11.30" evidence="3"/>
<dbReference type="Pfam" id="PF00069">
    <property type="entry name" value="Pkinase"/>
    <property type="match status" value="1"/>
</dbReference>
<evidence type="ECO:0000256" key="12">
    <source>
        <dbReference type="ARBA" id="ARBA00023136"/>
    </source>
</evidence>
<proteinExistence type="inferred from homology"/>
<dbReference type="SMART" id="SM00220">
    <property type="entry name" value="S_TKc"/>
    <property type="match status" value="1"/>
</dbReference>
<evidence type="ECO:0000256" key="3">
    <source>
        <dbReference type="ARBA" id="ARBA00012401"/>
    </source>
</evidence>
<evidence type="ECO:0000256" key="14">
    <source>
        <dbReference type="PROSITE-ProRule" id="PRU10141"/>
    </source>
</evidence>
<evidence type="ECO:0000256" key="5">
    <source>
        <dbReference type="ARBA" id="ARBA00022679"/>
    </source>
</evidence>
<dbReference type="EMBL" id="FN653281">
    <property type="protein sequence ID" value="CBY14401.1"/>
    <property type="molecule type" value="Genomic_DNA"/>
</dbReference>
<dbReference type="OrthoDB" id="669224at2759"/>
<feature type="binding site" evidence="14">
    <location>
        <position position="279"/>
    </location>
    <ligand>
        <name>ATP</name>
        <dbReference type="ChEBI" id="CHEBI:30616"/>
    </ligand>
</feature>
<dbReference type="Gene3D" id="3.30.200.20">
    <property type="entry name" value="Phosphorylase Kinase, domain 1"/>
    <property type="match status" value="1"/>
</dbReference>
<dbReference type="InterPro" id="IPR000333">
    <property type="entry name" value="TGFB_receptor"/>
</dbReference>
<dbReference type="SUPFAM" id="SSF56112">
    <property type="entry name" value="Protein kinase-like (PK-like)"/>
    <property type="match status" value="1"/>
</dbReference>
<evidence type="ECO:0000256" key="10">
    <source>
        <dbReference type="ARBA" id="ARBA00022840"/>
    </source>
</evidence>
<gene>
    <name evidence="17" type="ORF">GSOID_T00007397001</name>
</gene>
<feature type="domain" description="Protein kinase" evidence="16">
    <location>
        <begin position="251"/>
        <end position="569"/>
    </location>
</feature>
<comment type="similarity">
    <text evidence="2">Belongs to the protein kinase superfamily. TKL Ser/Thr protein kinase family. TGFB receptor subfamily.</text>
</comment>
<evidence type="ECO:0000313" key="18">
    <source>
        <dbReference type="Proteomes" id="UP000001307"/>
    </source>
</evidence>
<evidence type="ECO:0000256" key="11">
    <source>
        <dbReference type="ARBA" id="ARBA00022989"/>
    </source>
</evidence>
<keyword evidence="8 14" id="KW-0547">Nucleotide-binding</keyword>
<dbReference type="GO" id="GO:0004675">
    <property type="term" value="F:transmembrane receptor protein serine/threonine kinase activity"/>
    <property type="evidence" value="ECO:0007669"/>
    <property type="project" value="UniProtKB-EC"/>
</dbReference>
<dbReference type="AlphaFoldDB" id="E4XXK7"/>
<comment type="subcellular location">
    <subcellularLocation>
        <location evidence="1">Membrane</location>
        <topology evidence="1">Single-pass type I membrane protein</topology>
    </subcellularLocation>
</comment>
<name>E4XXK7_OIKDI</name>
<evidence type="ECO:0000313" key="17">
    <source>
        <dbReference type="EMBL" id="CBY14401.1"/>
    </source>
</evidence>
<reference evidence="17" key="1">
    <citation type="journal article" date="2010" name="Science">
        <title>Plasticity of animal genome architecture unmasked by rapid evolution of a pelagic tunicate.</title>
        <authorList>
            <person name="Denoeud F."/>
            <person name="Henriet S."/>
            <person name="Mungpakdee S."/>
            <person name="Aury J.M."/>
            <person name="Da Silva C."/>
            <person name="Brinkmann H."/>
            <person name="Mikhaleva J."/>
            <person name="Olsen L.C."/>
            <person name="Jubin C."/>
            <person name="Canestro C."/>
            <person name="Bouquet J.M."/>
            <person name="Danks G."/>
            <person name="Poulain J."/>
            <person name="Campsteijn C."/>
            <person name="Adamski M."/>
            <person name="Cross I."/>
            <person name="Yadetie F."/>
            <person name="Muffato M."/>
            <person name="Louis A."/>
            <person name="Butcher S."/>
            <person name="Tsagkogeorga G."/>
            <person name="Konrad A."/>
            <person name="Singh S."/>
            <person name="Jensen M.F."/>
            <person name="Cong E.H."/>
            <person name="Eikeseth-Otteraa H."/>
            <person name="Noel B."/>
            <person name="Anthouard V."/>
            <person name="Porcel B.M."/>
            <person name="Kachouri-Lafond R."/>
            <person name="Nishino A."/>
            <person name="Ugolini M."/>
            <person name="Chourrout P."/>
            <person name="Nishida H."/>
            <person name="Aasland R."/>
            <person name="Huzurbazar S."/>
            <person name="Westhof E."/>
            <person name="Delsuc F."/>
            <person name="Lehrach H."/>
            <person name="Reinhardt R."/>
            <person name="Weissenbach J."/>
            <person name="Roy S.W."/>
            <person name="Artiguenave F."/>
            <person name="Postlethwait J.H."/>
            <person name="Manak J.R."/>
            <person name="Thompson E.M."/>
            <person name="Jaillon O."/>
            <person name="Du Pasquier L."/>
            <person name="Boudinot P."/>
            <person name="Liberles D.A."/>
            <person name="Volff J.N."/>
            <person name="Philippe H."/>
            <person name="Lenhard B."/>
            <person name="Roest Crollius H."/>
            <person name="Wincker P."/>
            <person name="Chourrout D."/>
        </authorList>
    </citation>
    <scope>NUCLEOTIDE SEQUENCE [LARGE SCALE GENOMIC DNA]</scope>
</reference>
<dbReference type="PROSITE" id="PS50011">
    <property type="entry name" value="PROTEIN_KINASE_DOM"/>
    <property type="match status" value="1"/>
</dbReference>
<evidence type="ECO:0000256" key="6">
    <source>
        <dbReference type="ARBA" id="ARBA00022692"/>
    </source>
</evidence>
<evidence type="ECO:0000256" key="2">
    <source>
        <dbReference type="ARBA" id="ARBA00009605"/>
    </source>
</evidence>
<dbReference type="PANTHER" id="PTHR23255">
    <property type="entry name" value="TRANSFORMING GROWTH FACTOR-BETA RECEPTOR TYPE I AND II"/>
    <property type="match status" value="1"/>
</dbReference>
<evidence type="ECO:0000256" key="8">
    <source>
        <dbReference type="ARBA" id="ARBA00022741"/>
    </source>
</evidence>
<keyword evidence="18" id="KW-1185">Reference proteome</keyword>
<accession>E4XXK7</accession>
<dbReference type="InterPro" id="IPR008271">
    <property type="entry name" value="Ser/Thr_kinase_AS"/>
</dbReference>
<feature type="transmembrane region" description="Helical" evidence="15">
    <location>
        <begin position="160"/>
        <end position="181"/>
    </location>
</feature>
<keyword evidence="13" id="KW-0675">Receptor</keyword>
<evidence type="ECO:0000256" key="7">
    <source>
        <dbReference type="ARBA" id="ARBA00022729"/>
    </source>
</evidence>
<keyword evidence="11 15" id="KW-1133">Transmembrane helix</keyword>
<dbReference type="InterPro" id="IPR017441">
    <property type="entry name" value="Protein_kinase_ATP_BS"/>
</dbReference>
<evidence type="ECO:0000256" key="9">
    <source>
        <dbReference type="ARBA" id="ARBA00022777"/>
    </source>
</evidence>
<keyword evidence="6 15" id="KW-0812">Transmembrane</keyword>
<evidence type="ECO:0000256" key="13">
    <source>
        <dbReference type="ARBA" id="ARBA00023170"/>
    </source>
</evidence>
<dbReference type="Gene3D" id="1.10.510.10">
    <property type="entry name" value="Transferase(Phosphotransferase) domain 1"/>
    <property type="match status" value="1"/>
</dbReference>
<evidence type="ECO:0000256" key="1">
    <source>
        <dbReference type="ARBA" id="ARBA00004479"/>
    </source>
</evidence>
<dbReference type="InterPro" id="IPR000719">
    <property type="entry name" value="Prot_kinase_dom"/>
</dbReference>
<sequence>MIKGGESSEDLYCYTKDSDNNEEPYLKKCDTGGCMLSYSFNKTYYDAVGSGSHLEGHEEGERNDLKVLTAKCIVIDYYEECSNSSHSCEHFWSFPSAPGLYHLHCCCTASGCNTISKTSLSRCSADDCNSETKKRSSCFCPAEVPTTMPTTTLGPTSDEIIVKSIIVGIVIFTTIGAYFLYTSIRKARAGIERNNHSLHNLREYSTPGHTNIPVTKNDSESDLRPLIEIPETMEERMDEKFKNFKYCSDGPNEESLLGEGRYGAVHKVQNQGGEIYAMKIFRHKGQPSEATSTTVQLMWRKEFEHLNLCADENIVKREGAGRFKYHGTLNYAILLEYCPMGSLSSYLDKVQNENIEIPLGNSLKLAQDIASGMEFLHEADSQSGGPIRVPVAHRDIKSSNILLKAPDHAVISDFGLAIALRAPSSHPSGQNSIDMDVNRTKQCGTPRYLSPELLEGQIGVHFADAFRQADVYSMSIVQWELFRMVKALNHDFDGLHELPFAVELGGRKATIESLQHIVTKGTRPQIPESFEKDRLYGATIKNILIQSWDGDPGARINASTVSKRLQDLINQHVKTNPKPLNS</sequence>
<dbReference type="PANTHER" id="PTHR23255:SF72">
    <property type="entry name" value="RECEPTOR PROTEIN SERINE_THREONINE KINASE"/>
    <property type="match status" value="1"/>
</dbReference>
<keyword evidence="5" id="KW-0808">Transferase</keyword>
<dbReference type="GO" id="GO:0005886">
    <property type="term" value="C:plasma membrane"/>
    <property type="evidence" value="ECO:0007669"/>
    <property type="project" value="TreeGrafter"/>
</dbReference>
<evidence type="ECO:0000259" key="16">
    <source>
        <dbReference type="PROSITE" id="PS50011"/>
    </source>
</evidence>
<keyword evidence="4" id="KW-0723">Serine/threonine-protein kinase</keyword>
<dbReference type="InParanoid" id="E4XXK7"/>
<keyword evidence="12 15" id="KW-0472">Membrane</keyword>
<keyword evidence="10 14" id="KW-0067">ATP-binding</keyword>
<dbReference type="Proteomes" id="UP000001307">
    <property type="component" value="Unassembled WGS sequence"/>
</dbReference>
<evidence type="ECO:0000256" key="4">
    <source>
        <dbReference type="ARBA" id="ARBA00022527"/>
    </source>
</evidence>
<evidence type="ECO:0000256" key="15">
    <source>
        <dbReference type="SAM" id="Phobius"/>
    </source>
</evidence>
<keyword evidence="9" id="KW-0418">Kinase</keyword>
<dbReference type="GO" id="GO:0005524">
    <property type="term" value="F:ATP binding"/>
    <property type="evidence" value="ECO:0007669"/>
    <property type="project" value="UniProtKB-UniRule"/>
</dbReference>
<dbReference type="InterPro" id="IPR011009">
    <property type="entry name" value="Kinase-like_dom_sf"/>
</dbReference>
<organism evidence="17">
    <name type="scientific">Oikopleura dioica</name>
    <name type="common">Tunicate</name>
    <dbReference type="NCBI Taxonomy" id="34765"/>
    <lineage>
        <taxon>Eukaryota</taxon>
        <taxon>Metazoa</taxon>
        <taxon>Chordata</taxon>
        <taxon>Tunicata</taxon>
        <taxon>Appendicularia</taxon>
        <taxon>Copelata</taxon>
        <taxon>Oikopleuridae</taxon>
        <taxon>Oikopleura</taxon>
    </lineage>
</organism>
<keyword evidence="7" id="KW-0732">Signal</keyword>
<protein>
    <recommendedName>
        <fullName evidence="3">receptor protein serine/threonine kinase</fullName>
        <ecNumber evidence="3">2.7.11.30</ecNumber>
    </recommendedName>
</protein>
<dbReference type="PROSITE" id="PS00108">
    <property type="entry name" value="PROTEIN_KINASE_ST"/>
    <property type="match status" value="1"/>
</dbReference>
<dbReference type="PROSITE" id="PS00107">
    <property type="entry name" value="PROTEIN_KINASE_ATP"/>
    <property type="match status" value="1"/>
</dbReference>